<evidence type="ECO:0000256" key="1">
    <source>
        <dbReference type="SAM" id="Phobius"/>
    </source>
</evidence>
<gene>
    <name evidence="2" type="ORF">FSZ17_21455</name>
</gene>
<dbReference type="OrthoDB" id="6199500at2"/>
<dbReference type="STRING" id="1742359.GCA_001439625_03217"/>
<name>A0A5B8Z930_CYTDA</name>
<dbReference type="AlphaFoldDB" id="A0A5B8Z930"/>
<reference evidence="3" key="1">
    <citation type="submission" date="2019-08" db="EMBL/GenBank/DDBJ databases">
        <authorList>
            <person name="Zheng X."/>
        </authorList>
    </citation>
    <scope>NUCLEOTIDE SEQUENCE [LARGE SCALE GENOMIC DNA]</scope>
    <source>
        <strain evidence="3">FJAT-25496</strain>
    </source>
</reference>
<feature type="transmembrane region" description="Helical" evidence="1">
    <location>
        <begin position="229"/>
        <end position="247"/>
    </location>
</feature>
<sequence length="460" mass="52078">MLALFVWIIVSILSIMLFKRVSGSLALTKPNLVSLVFYYSLFVSSYIGSLLIVLDIDHYYMINKLDHESSRYIGFAAVSFVMVFLPLTMLGVSKLANFNAKREFADYLKKPVANTFDQKNEFYLLFLGISIISMLAVAYTLLKTYQVPLFELLKGNFAELGKLRIDAARNFNGNVLIRNIFAIALTPLLSLIAYVYTVKTKQLKWFFLFLALFGSAILINIYDLAKSPIFFYIIMFIFVRIYIGKTVLTRGKIFALSAIGAVAIVFMYVFIQGVNDIEAFLSYSSGPIGRIILAQIAPTFLHFDIFGDSIPFLHGSSLPSIITGWFDVEQVRSARLVMANAFPNRIEDGTGGVLNTLFIAEAYANFGYLGVIIGTIYVGIFIQLLYIIFIRLPKNPIFLCLFIYFSINIPRTLVGGFADFLFNPIWLFITCLFVGMLLFIRFRLDLFAYFSKRKAAGNER</sequence>
<accession>A0A5B8Z930</accession>
<dbReference type="KEGG" id="bda:FSZ17_21455"/>
<dbReference type="NCBIfam" id="TIGR04370">
    <property type="entry name" value="glyco_rpt_poly"/>
    <property type="match status" value="1"/>
</dbReference>
<feature type="transmembrane region" description="Helical" evidence="1">
    <location>
        <begin position="72"/>
        <end position="92"/>
    </location>
</feature>
<feature type="transmembrane region" description="Helical" evidence="1">
    <location>
        <begin position="122"/>
        <end position="142"/>
    </location>
</feature>
<dbReference type="RefSeq" id="WP_057773038.1">
    <property type="nucleotide sequence ID" value="NZ_CP042593.1"/>
</dbReference>
<keyword evidence="1" id="KW-0812">Transmembrane</keyword>
<dbReference type="Proteomes" id="UP000321555">
    <property type="component" value="Chromosome"/>
</dbReference>
<feature type="transmembrane region" description="Helical" evidence="1">
    <location>
        <begin position="397"/>
        <end position="418"/>
    </location>
</feature>
<protein>
    <submittedName>
        <fullName evidence="2">Oligosaccharide repeat unit polymerase</fullName>
    </submittedName>
</protein>
<keyword evidence="1" id="KW-1133">Transmembrane helix</keyword>
<dbReference type="EMBL" id="CP042593">
    <property type="protein sequence ID" value="QED49625.1"/>
    <property type="molecule type" value="Genomic_DNA"/>
</dbReference>
<evidence type="ECO:0000313" key="3">
    <source>
        <dbReference type="Proteomes" id="UP000321555"/>
    </source>
</evidence>
<feature type="transmembrane region" description="Helical" evidence="1">
    <location>
        <begin position="253"/>
        <end position="271"/>
    </location>
</feature>
<feature type="transmembrane region" description="Helical" evidence="1">
    <location>
        <begin position="203"/>
        <end position="222"/>
    </location>
</feature>
<feature type="transmembrane region" description="Helical" evidence="1">
    <location>
        <begin position="424"/>
        <end position="444"/>
    </location>
</feature>
<keyword evidence="1" id="KW-0472">Membrane</keyword>
<evidence type="ECO:0000313" key="2">
    <source>
        <dbReference type="EMBL" id="QED49625.1"/>
    </source>
</evidence>
<keyword evidence="3" id="KW-1185">Reference proteome</keyword>
<organism evidence="2 3">
    <name type="scientific">Cytobacillus dafuensis</name>
    <name type="common">Bacillus dafuensis</name>
    <dbReference type="NCBI Taxonomy" id="1742359"/>
    <lineage>
        <taxon>Bacteria</taxon>
        <taxon>Bacillati</taxon>
        <taxon>Bacillota</taxon>
        <taxon>Bacilli</taxon>
        <taxon>Bacillales</taxon>
        <taxon>Bacillaceae</taxon>
        <taxon>Cytobacillus</taxon>
    </lineage>
</organism>
<feature type="transmembrane region" description="Helical" evidence="1">
    <location>
        <begin position="366"/>
        <end position="390"/>
    </location>
</feature>
<proteinExistence type="predicted"/>
<feature type="transmembrane region" description="Helical" evidence="1">
    <location>
        <begin position="36"/>
        <end position="60"/>
    </location>
</feature>
<feature type="transmembrane region" description="Helical" evidence="1">
    <location>
        <begin position="175"/>
        <end position="197"/>
    </location>
</feature>